<evidence type="ECO:0000256" key="1">
    <source>
        <dbReference type="SAM" id="MobiDB-lite"/>
    </source>
</evidence>
<reference evidence="3" key="2">
    <citation type="submission" date="2025-08" db="UniProtKB">
        <authorList>
            <consortium name="RefSeq"/>
        </authorList>
    </citation>
    <scope>IDENTIFICATION</scope>
</reference>
<dbReference type="RefSeq" id="XP_040940145.1">
    <property type="nucleotide sequence ID" value="XM_041084211.1"/>
</dbReference>
<dbReference type="PANTHER" id="PTHR15503:SF45">
    <property type="entry name" value="RNA-DIRECTED DNA POLYMERASE HOMOLOG"/>
    <property type="match status" value="1"/>
</dbReference>
<dbReference type="Gene3D" id="3.30.70.270">
    <property type="match status" value="1"/>
</dbReference>
<dbReference type="InterPro" id="IPR021109">
    <property type="entry name" value="Peptidase_aspartic_dom_sf"/>
</dbReference>
<reference evidence="2" key="1">
    <citation type="journal article" date="2020" name="Nat. Genet.">
        <title>Genomic diversifications of five Gossypium allopolyploid species and their impact on cotton improvement.</title>
        <authorList>
            <person name="Chen Z.J."/>
            <person name="Sreedasyam A."/>
            <person name="Ando A."/>
            <person name="Song Q."/>
            <person name="De Santiago L.M."/>
            <person name="Hulse-Kemp A.M."/>
            <person name="Ding M."/>
            <person name="Ye W."/>
            <person name="Kirkbride R.C."/>
            <person name="Jenkins J."/>
            <person name="Plott C."/>
            <person name="Lovell J."/>
            <person name="Lin Y.M."/>
            <person name="Vaughn R."/>
            <person name="Liu B."/>
            <person name="Simpson S."/>
            <person name="Scheffler B.E."/>
            <person name="Wen L."/>
            <person name="Saski C.A."/>
            <person name="Grover C.E."/>
            <person name="Hu G."/>
            <person name="Conover J.L."/>
            <person name="Carlson J.W."/>
            <person name="Shu S."/>
            <person name="Boston L.B."/>
            <person name="Williams M."/>
            <person name="Peterson D.G."/>
            <person name="McGee K."/>
            <person name="Jones D.C."/>
            <person name="Wendel J.F."/>
            <person name="Stelly D.M."/>
            <person name="Grimwood J."/>
            <person name="Schmutz J."/>
        </authorList>
    </citation>
    <scope>NUCLEOTIDE SEQUENCE [LARGE SCALE GENOMIC DNA]</scope>
    <source>
        <strain evidence="2">cv. TM-1</strain>
    </source>
</reference>
<gene>
    <name evidence="3" type="primary">LOC121211443</name>
</gene>
<evidence type="ECO:0008006" key="4">
    <source>
        <dbReference type="Google" id="ProtNLM"/>
    </source>
</evidence>
<sequence length="384" mass="43327">MQWERRNKEPYKRSSSKSFSAFSIKKFKEDSIRATSVPERLKTRVTQPDRRISIRSVASEASVQNTPKSKCQHCGKYHLGECRGKIGACYKCRATDHFIQNCPLLQKDEKGQKKKQMATSQKSKRTSQSSVAGATHSSAKDFVSRSEVKAPALLASKKKLSVEPTEYDVQVTNSLGQSVIVNLVCRNCPLKIKGCEFLADLMLLPFRGFDVILGIDWLTKHDAVINCREKRISLKDQTSDILSVKLKNSNHVVKIISAFSAQRLIRKGLPPYREVEFVIDVVPGTAPISVTPYRMAPAELKELKTQLQELLDKGFIRPSHIVSAEGIRVDSSKVSIVVNWKTLRNVTEVQSFLGLVGYYRRFVKNFSMIASPMTRMLQKNVEFV</sequence>
<dbReference type="Proteomes" id="UP000818029">
    <property type="component" value="Chromosome A12"/>
</dbReference>
<dbReference type="InterPro" id="IPR043128">
    <property type="entry name" value="Rev_trsase/Diguanyl_cyclase"/>
</dbReference>
<dbReference type="InterPro" id="IPR043502">
    <property type="entry name" value="DNA/RNA_pol_sf"/>
</dbReference>
<proteinExistence type="predicted"/>
<accession>A0ABM2ZBR8</accession>
<evidence type="ECO:0000313" key="2">
    <source>
        <dbReference type="Proteomes" id="UP000818029"/>
    </source>
</evidence>
<dbReference type="PANTHER" id="PTHR15503">
    <property type="entry name" value="LDOC1 RELATED"/>
    <property type="match status" value="1"/>
</dbReference>
<dbReference type="SUPFAM" id="SSF56672">
    <property type="entry name" value="DNA/RNA polymerases"/>
    <property type="match status" value="1"/>
</dbReference>
<protein>
    <recommendedName>
        <fullName evidence="4">Gag protease polyprotein</fullName>
    </recommendedName>
</protein>
<feature type="region of interest" description="Disordered" evidence="1">
    <location>
        <begin position="113"/>
        <end position="138"/>
    </location>
</feature>
<dbReference type="Gene3D" id="2.40.70.10">
    <property type="entry name" value="Acid Proteases"/>
    <property type="match status" value="1"/>
</dbReference>
<organism evidence="2 3">
    <name type="scientific">Gossypium hirsutum</name>
    <name type="common">Upland cotton</name>
    <name type="synonym">Gossypium mexicanum</name>
    <dbReference type="NCBI Taxonomy" id="3635"/>
    <lineage>
        <taxon>Eukaryota</taxon>
        <taxon>Viridiplantae</taxon>
        <taxon>Streptophyta</taxon>
        <taxon>Embryophyta</taxon>
        <taxon>Tracheophyta</taxon>
        <taxon>Spermatophyta</taxon>
        <taxon>Magnoliopsida</taxon>
        <taxon>eudicotyledons</taxon>
        <taxon>Gunneridae</taxon>
        <taxon>Pentapetalae</taxon>
        <taxon>rosids</taxon>
        <taxon>malvids</taxon>
        <taxon>Malvales</taxon>
        <taxon>Malvaceae</taxon>
        <taxon>Malvoideae</taxon>
        <taxon>Gossypium</taxon>
    </lineage>
</organism>
<dbReference type="Pfam" id="PF08284">
    <property type="entry name" value="RVP_2"/>
    <property type="match status" value="1"/>
</dbReference>
<dbReference type="CDD" id="cd00303">
    <property type="entry name" value="retropepsin_like"/>
    <property type="match status" value="1"/>
</dbReference>
<name>A0ABM2ZBR8_GOSHI</name>
<dbReference type="GeneID" id="121211443"/>
<dbReference type="Gene3D" id="4.10.60.10">
    <property type="entry name" value="Zinc finger, CCHC-type"/>
    <property type="match status" value="1"/>
</dbReference>
<keyword evidence="2" id="KW-1185">Reference proteome</keyword>
<evidence type="ECO:0000313" key="3">
    <source>
        <dbReference type="RefSeq" id="XP_040940145.1"/>
    </source>
</evidence>
<dbReference type="InterPro" id="IPR032567">
    <property type="entry name" value="RTL1-rel"/>
</dbReference>
<dbReference type="Gene3D" id="3.10.10.10">
    <property type="entry name" value="HIV Type 1 Reverse Transcriptase, subunit A, domain 1"/>
    <property type="match status" value="1"/>
</dbReference>